<reference evidence="2 3" key="1">
    <citation type="submission" date="2014-04" db="EMBL/GenBank/DDBJ databases">
        <authorList>
            <consortium name="DOE Joint Genome Institute"/>
            <person name="Kuo A."/>
            <person name="Tarkka M."/>
            <person name="Buscot F."/>
            <person name="Kohler A."/>
            <person name="Nagy L.G."/>
            <person name="Floudas D."/>
            <person name="Copeland A."/>
            <person name="Barry K.W."/>
            <person name="Cichocki N."/>
            <person name="Veneault-Fourrey C."/>
            <person name="LaButti K."/>
            <person name="Lindquist E.A."/>
            <person name="Lipzen A."/>
            <person name="Lundell T."/>
            <person name="Morin E."/>
            <person name="Murat C."/>
            <person name="Sun H."/>
            <person name="Tunlid A."/>
            <person name="Henrissat B."/>
            <person name="Grigoriev I.V."/>
            <person name="Hibbett D.S."/>
            <person name="Martin F."/>
            <person name="Nordberg H.P."/>
            <person name="Cantor M.N."/>
            <person name="Hua S.X."/>
        </authorList>
    </citation>
    <scope>NUCLEOTIDE SEQUENCE [LARGE SCALE GENOMIC DNA]</scope>
    <source>
        <strain evidence="2 3">F 1598</strain>
    </source>
</reference>
<name>A0A0C3AWI6_PILCF</name>
<organism evidence="2 3">
    <name type="scientific">Piloderma croceum (strain F 1598)</name>
    <dbReference type="NCBI Taxonomy" id="765440"/>
    <lineage>
        <taxon>Eukaryota</taxon>
        <taxon>Fungi</taxon>
        <taxon>Dikarya</taxon>
        <taxon>Basidiomycota</taxon>
        <taxon>Agaricomycotina</taxon>
        <taxon>Agaricomycetes</taxon>
        <taxon>Agaricomycetidae</taxon>
        <taxon>Atheliales</taxon>
        <taxon>Atheliaceae</taxon>
        <taxon>Piloderma</taxon>
    </lineage>
</organism>
<dbReference type="InParanoid" id="A0A0C3AWI6"/>
<dbReference type="Proteomes" id="UP000054166">
    <property type="component" value="Unassembled WGS sequence"/>
</dbReference>
<accession>A0A0C3AWI6</accession>
<evidence type="ECO:0000256" key="1">
    <source>
        <dbReference type="SAM" id="MobiDB-lite"/>
    </source>
</evidence>
<keyword evidence="3" id="KW-1185">Reference proteome</keyword>
<reference evidence="3" key="2">
    <citation type="submission" date="2015-01" db="EMBL/GenBank/DDBJ databases">
        <title>Evolutionary Origins and Diversification of the Mycorrhizal Mutualists.</title>
        <authorList>
            <consortium name="DOE Joint Genome Institute"/>
            <consortium name="Mycorrhizal Genomics Consortium"/>
            <person name="Kohler A."/>
            <person name="Kuo A."/>
            <person name="Nagy L.G."/>
            <person name="Floudas D."/>
            <person name="Copeland A."/>
            <person name="Barry K.W."/>
            <person name="Cichocki N."/>
            <person name="Veneault-Fourrey C."/>
            <person name="LaButti K."/>
            <person name="Lindquist E.A."/>
            <person name="Lipzen A."/>
            <person name="Lundell T."/>
            <person name="Morin E."/>
            <person name="Murat C."/>
            <person name="Riley R."/>
            <person name="Ohm R."/>
            <person name="Sun H."/>
            <person name="Tunlid A."/>
            <person name="Henrissat B."/>
            <person name="Grigoriev I.V."/>
            <person name="Hibbett D.S."/>
            <person name="Martin F."/>
        </authorList>
    </citation>
    <scope>NUCLEOTIDE SEQUENCE [LARGE SCALE GENOMIC DNA]</scope>
    <source>
        <strain evidence="3">F 1598</strain>
    </source>
</reference>
<dbReference type="EMBL" id="KN833017">
    <property type="protein sequence ID" value="KIM78378.1"/>
    <property type="molecule type" value="Genomic_DNA"/>
</dbReference>
<feature type="region of interest" description="Disordered" evidence="1">
    <location>
        <begin position="1"/>
        <end position="39"/>
    </location>
</feature>
<dbReference type="HOGENOM" id="CLU_2794834_0_0_1"/>
<evidence type="ECO:0000313" key="3">
    <source>
        <dbReference type="Proteomes" id="UP000054166"/>
    </source>
</evidence>
<dbReference type="AlphaFoldDB" id="A0A0C3AWI6"/>
<gene>
    <name evidence="2" type="ORF">PILCRDRAFT_824589</name>
</gene>
<evidence type="ECO:0000313" key="2">
    <source>
        <dbReference type="EMBL" id="KIM78378.1"/>
    </source>
</evidence>
<proteinExistence type="predicted"/>
<protein>
    <submittedName>
        <fullName evidence="2">Uncharacterized protein</fullName>
    </submittedName>
</protein>
<sequence length="68" mass="8141">MTLPYERESIDEVKPESARHEPEQHDQDNDENEVRSRLGHDLHNGICVDTYIGRHRWEMMSWAHGHDF</sequence>